<proteinExistence type="predicted"/>
<organism evidence="1 2">
    <name type="scientific">Parerythrobacter lacustris</name>
    <dbReference type="NCBI Taxonomy" id="2969984"/>
    <lineage>
        <taxon>Bacteria</taxon>
        <taxon>Pseudomonadati</taxon>
        <taxon>Pseudomonadota</taxon>
        <taxon>Alphaproteobacteria</taxon>
        <taxon>Sphingomonadales</taxon>
        <taxon>Erythrobacteraceae</taxon>
        <taxon>Parerythrobacter</taxon>
    </lineage>
</organism>
<sequence>MAVLAACATPAPPPAPVVVIPPPPPVVKYVPPRPTPPDGATTGMYIPAADEYGIRRTVNYGLSSSQTVWNLRAALNVAALNCQRPEHAEILPAYSLLLERNKRSLSRTNTAVEGEFRNRHGNVWRDSLDDYMTQVYNYYALPPTQGEFCDTALAISREYMLTDGNTLDAFALASLPRIEQVFQRFYSAYEQYQRNVAFWDAEYAPPPPVLVNSFTDGAPQSGFAADTSTTVYTVDVAPSMPMSASQPVIVSQLPSSDPGVTYAPGAADGTIGVNPGFSLTAPDTSSSPAGPIVFESGEVVQQAPEPDEGQ</sequence>
<keyword evidence="2" id="KW-1185">Reference proteome</keyword>
<evidence type="ECO:0000313" key="1">
    <source>
        <dbReference type="EMBL" id="MCR2834927.1"/>
    </source>
</evidence>
<comment type="caution">
    <text evidence="1">The sequence shown here is derived from an EMBL/GenBank/DDBJ whole genome shotgun (WGS) entry which is preliminary data.</text>
</comment>
<protein>
    <submittedName>
        <fullName evidence="1">Uncharacterized protein</fullName>
    </submittedName>
</protein>
<dbReference type="Proteomes" id="UP001206067">
    <property type="component" value="Unassembled WGS sequence"/>
</dbReference>
<accession>A0ABT1XTH3</accession>
<gene>
    <name evidence="1" type="ORF">NSO95_13330</name>
</gene>
<reference evidence="1 2" key="1">
    <citation type="submission" date="2022-08" db="EMBL/GenBank/DDBJ databases">
        <title>Polyphasic taxonomy analysis of Qipengyuania sp.RS5-5.</title>
        <authorList>
            <person name="Xamxidin M."/>
            <person name="Wu M."/>
        </authorList>
    </citation>
    <scope>NUCLEOTIDE SEQUENCE [LARGE SCALE GENOMIC DNA]</scope>
    <source>
        <strain evidence="1 2">RS5-5</strain>
    </source>
</reference>
<name>A0ABT1XTH3_9SPHN</name>
<dbReference type="RefSeq" id="WP_257596785.1">
    <property type="nucleotide sequence ID" value="NZ_JANKHH010000007.1"/>
</dbReference>
<dbReference type="EMBL" id="JANKHH010000007">
    <property type="protein sequence ID" value="MCR2834927.1"/>
    <property type="molecule type" value="Genomic_DNA"/>
</dbReference>
<evidence type="ECO:0000313" key="2">
    <source>
        <dbReference type="Proteomes" id="UP001206067"/>
    </source>
</evidence>